<accession>A0A9Q6ZF04</accession>
<dbReference type="RefSeq" id="WP_002986315.1">
    <property type="nucleotide sequence ID" value="NZ_CP068108.1"/>
</dbReference>
<proteinExistence type="predicted"/>
<dbReference type="InterPro" id="IPR044548">
    <property type="entry name" value="AF0060_NTP-PPase_MazG-like"/>
</dbReference>
<organism evidence="1 2">
    <name type="scientific">Myroides odoratus</name>
    <name type="common">Flavobacterium odoratum</name>
    <dbReference type="NCBI Taxonomy" id="256"/>
    <lineage>
        <taxon>Bacteria</taxon>
        <taxon>Pseudomonadati</taxon>
        <taxon>Bacteroidota</taxon>
        <taxon>Flavobacteriia</taxon>
        <taxon>Flavobacteriales</taxon>
        <taxon>Flavobacteriaceae</taxon>
        <taxon>Myroides</taxon>
    </lineage>
</organism>
<reference evidence="1 2" key="1">
    <citation type="submission" date="2021-01" db="EMBL/GenBank/DDBJ databases">
        <title>FDA dAtabase for Regulatory Grade micrObial Sequences (FDA-ARGOS): Supporting development and validation of Infectious Disease Dx tests.</title>
        <authorList>
            <person name="Sproer C."/>
            <person name="Gronow S."/>
            <person name="Severitt S."/>
            <person name="Schroder I."/>
            <person name="Tallon L."/>
            <person name="Sadzewicz L."/>
            <person name="Zhao X."/>
            <person name="Boylan J."/>
            <person name="Ott S."/>
            <person name="Bowen H."/>
            <person name="Vavikolanu K."/>
            <person name="Mehta A."/>
            <person name="Aluvathingal J."/>
            <person name="Nadendla S."/>
            <person name="Lowell S."/>
            <person name="Myers T."/>
            <person name="Yan Y."/>
            <person name="Sichtig H."/>
        </authorList>
    </citation>
    <scope>NUCLEOTIDE SEQUENCE [LARGE SCALE GENOMIC DNA]</scope>
    <source>
        <strain evidence="1 2">FDAARGOS_1131</strain>
    </source>
</reference>
<name>A0A9Q6ZF04_MYROD</name>
<dbReference type="AlphaFoldDB" id="A0A9Q6ZF04"/>
<gene>
    <name evidence="1" type="ORF">I6I88_11985</name>
</gene>
<evidence type="ECO:0000313" key="2">
    <source>
        <dbReference type="Proteomes" id="UP000596202"/>
    </source>
</evidence>
<dbReference type="EMBL" id="CP068108">
    <property type="protein sequence ID" value="QQT98933.1"/>
    <property type="molecule type" value="Genomic_DNA"/>
</dbReference>
<dbReference type="GeneID" id="93528383"/>
<protein>
    <submittedName>
        <fullName evidence="1">MazG-like family protein</fullName>
    </submittedName>
</protein>
<dbReference type="Proteomes" id="UP000596202">
    <property type="component" value="Chromosome"/>
</dbReference>
<dbReference type="CDD" id="cd11533">
    <property type="entry name" value="NTP-PPase_Af0060_like"/>
    <property type="match status" value="1"/>
</dbReference>
<sequence>MENIFDEIKQERERQDEKWGVQNHHPFVWLGILGEEVGEVNKAVLDHNFDGKTLENYREELIQVAAVAVSMIQCLDRNNN</sequence>
<dbReference type="OrthoDB" id="1495692at2"/>
<evidence type="ECO:0000313" key="1">
    <source>
        <dbReference type="EMBL" id="QQT98933.1"/>
    </source>
</evidence>